<dbReference type="AlphaFoldDB" id="G8NPA2"/>
<dbReference type="HOGENOM" id="CLU_540564_0_0_0"/>
<sequence length="536" mass="58958">MFDEGKITWKGIRKMVDRREFLAVLMAAAVLSQAEGLAEGNTSLKKTGSSLVPEEPCGKPNYWCTWAVQNYMYGQHLSKLDPKVLEGDSGSKLAHDAMTQDVLFGRAGWVSEFFPRIRKDVFFLLDDGWEAGGTATFELDKGKFPSFSGAPADRLKKLNHAVQAAGWRGTALWCRNTPGGTADLHLESLSQAAEIRYWKIDIGDPAFELIKLRDEAHIPLTLEHVHGELPMNGSWEKDGRFGAQPWGSVRMEILRHTDVYRTYDVTSILSLPTTLDRLAEMLKGAEGHPKIQALLNVEDEVYVAAAMGCTMGILRHPLVGMRPGGDVDLFFNGPRRAKQRMDEVVRALRWQRIAQPFSPGQSSVNLSAEILTDSWLFEPGQTWQNEIIGKTVRQGAPACLARNINLPTVKATGEKPFVFATRFPNGAVAIGAQERTKVGKGWYMPACDVTLSIADAPGPYGVFGYFDSLTLISDRPLQGRRILAQDLAGDEAIDISSMVQVRGKSLLIPGQVIRRIGLHQATPGDLSAPGLVIAIH</sequence>
<dbReference type="KEGG" id="gma:AciX8_4019"/>
<reference evidence="1 2" key="1">
    <citation type="submission" date="2011-11" db="EMBL/GenBank/DDBJ databases">
        <title>Complete sequence of Granulicella mallensis MP5ACTX8.</title>
        <authorList>
            <consortium name="US DOE Joint Genome Institute"/>
            <person name="Lucas S."/>
            <person name="Copeland A."/>
            <person name="Lapidus A."/>
            <person name="Cheng J.-F."/>
            <person name="Goodwin L."/>
            <person name="Pitluck S."/>
            <person name="Peters L."/>
            <person name="Lu M."/>
            <person name="Detter J.C."/>
            <person name="Han C."/>
            <person name="Tapia R."/>
            <person name="Land M."/>
            <person name="Hauser L."/>
            <person name="Kyrpides N."/>
            <person name="Ivanova N."/>
            <person name="Mikhailova N."/>
            <person name="Pagani I."/>
            <person name="Rawat S."/>
            <person name="Mannisto M."/>
            <person name="Haggblom M."/>
            <person name="Woyke T."/>
        </authorList>
    </citation>
    <scope>NUCLEOTIDE SEQUENCE [LARGE SCALE GENOMIC DNA]</scope>
    <source>
        <strain evidence="2">ATCC BAA-1857 / DSM 23137 / MP5ACTX8</strain>
    </source>
</reference>
<protein>
    <submittedName>
        <fullName evidence="1">Uncharacterized protein</fullName>
    </submittedName>
</protein>
<proteinExistence type="predicted"/>
<gene>
    <name evidence="1" type="ordered locus">AciX8_4019</name>
</gene>
<evidence type="ECO:0000313" key="1">
    <source>
        <dbReference type="EMBL" id="AEU38301.1"/>
    </source>
</evidence>
<evidence type="ECO:0000313" key="2">
    <source>
        <dbReference type="Proteomes" id="UP000007113"/>
    </source>
</evidence>
<keyword evidence="2" id="KW-1185">Reference proteome</keyword>
<dbReference type="OrthoDB" id="100831at2"/>
<dbReference type="STRING" id="682795.AciX8_4019"/>
<name>G8NPA2_GRAMM</name>
<organism evidence="1 2">
    <name type="scientific">Granulicella mallensis (strain ATCC BAA-1857 / DSM 23137 / MP5ACTX8)</name>
    <dbReference type="NCBI Taxonomy" id="682795"/>
    <lineage>
        <taxon>Bacteria</taxon>
        <taxon>Pseudomonadati</taxon>
        <taxon>Acidobacteriota</taxon>
        <taxon>Terriglobia</taxon>
        <taxon>Terriglobales</taxon>
        <taxon>Acidobacteriaceae</taxon>
        <taxon>Granulicella</taxon>
    </lineage>
</organism>
<accession>G8NPA2</accession>
<dbReference type="EMBL" id="CP003130">
    <property type="protein sequence ID" value="AEU38301.1"/>
    <property type="molecule type" value="Genomic_DNA"/>
</dbReference>
<dbReference type="RefSeq" id="WP_014267172.1">
    <property type="nucleotide sequence ID" value="NC_016631.1"/>
</dbReference>
<dbReference type="Proteomes" id="UP000007113">
    <property type="component" value="Chromosome"/>
</dbReference>
<dbReference type="eggNOG" id="ENOG50301UB">
    <property type="taxonomic scope" value="Bacteria"/>
</dbReference>